<dbReference type="InterPro" id="IPR002937">
    <property type="entry name" value="Amino_oxidase"/>
</dbReference>
<keyword evidence="9 12" id="KW-0274">FAD</keyword>
<dbReference type="InterPro" id="IPR050464">
    <property type="entry name" value="Zeta_carotene_desat/Oxidored"/>
</dbReference>
<keyword evidence="8 12" id="KW-0285">Flavoprotein</keyword>
<keyword evidence="10 12" id="KW-0560">Oxidoreductase</keyword>
<dbReference type="Gene3D" id="3.90.660.20">
    <property type="entry name" value="Protoporphyrinogen oxidase, mitochondrial, domain 2"/>
    <property type="match status" value="1"/>
</dbReference>
<evidence type="ECO:0000256" key="11">
    <source>
        <dbReference type="ARBA" id="ARBA00023133"/>
    </source>
</evidence>
<dbReference type="SUPFAM" id="SSF54373">
    <property type="entry name" value="FAD-linked reductases, C-terminal domain"/>
    <property type="match status" value="1"/>
</dbReference>
<dbReference type="EMBL" id="BAAALS010000047">
    <property type="protein sequence ID" value="GAA1776401.1"/>
    <property type="molecule type" value="Genomic_DNA"/>
</dbReference>
<evidence type="ECO:0000256" key="9">
    <source>
        <dbReference type="ARBA" id="ARBA00022827"/>
    </source>
</evidence>
<dbReference type="NCBIfam" id="TIGR00562">
    <property type="entry name" value="proto_IX_ox"/>
    <property type="match status" value="1"/>
</dbReference>
<feature type="region of interest" description="Disordered" evidence="13">
    <location>
        <begin position="127"/>
        <end position="146"/>
    </location>
</feature>
<keyword evidence="12" id="KW-0963">Cytoplasm</keyword>
<dbReference type="InterPro" id="IPR036188">
    <property type="entry name" value="FAD/NAD-bd_sf"/>
</dbReference>
<evidence type="ECO:0000256" key="1">
    <source>
        <dbReference type="ARBA" id="ARBA00001755"/>
    </source>
</evidence>
<dbReference type="PANTHER" id="PTHR42923">
    <property type="entry name" value="PROTOPORPHYRINOGEN OXIDASE"/>
    <property type="match status" value="1"/>
</dbReference>
<organism evidence="15 16">
    <name type="scientific">Luedemannella helvata</name>
    <dbReference type="NCBI Taxonomy" id="349315"/>
    <lineage>
        <taxon>Bacteria</taxon>
        <taxon>Bacillati</taxon>
        <taxon>Actinomycetota</taxon>
        <taxon>Actinomycetes</taxon>
        <taxon>Micromonosporales</taxon>
        <taxon>Micromonosporaceae</taxon>
        <taxon>Luedemannella</taxon>
    </lineage>
</organism>
<comment type="cofactor">
    <cofactor evidence="2 12">
        <name>FAD</name>
        <dbReference type="ChEBI" id="CHEBI:57692"/>
    </cofactor>
</comment>
<evidence type="ECO:0000256" key="10">
    <source>
        <dbReference type="ARBA" id="ARBA00023002"/>
    </source>
</evidence>
<reference evidence="16" key="1">
    <citation type="journal article" date="2019" name="Int. J. Syst. Evol. Microbiol.">
        <title>The Global Catalogue of Microorganisms (GCM) 10K type strain sequencing project: providing services to taxonomists for standard genome sequencing and annotation.</title>
        <authorList>
            <consortium name="The Broad Institute Genomics Platform"/>
            <consortium name="The Broad Institute Genome Sequencing Center for Infectious Disease"/>
            <person name="Wu L."/>
            <person name="Ma J."/>
        </authorList>
    </citation>
    <scope>NUCLEOTIDE SEQUENCE [LARGE SCALE GENOMIC DNA]</scope>
    <source>
        <strain evidence="16">JCM 13249</strain>
    </source>
</reference>
<dbReference type="InterPro" id="IPR004572">
    <property type="entry name" value="Protoporphyrinogen_oxidase"/>
</dbReference>
<dbReference type="PANTHER" id="PTHR42923:SF3">
    <property type="entry name" value="PROTOPORPHYRINOGEN OXIDASE"/>
    <property type="match status" value="1"/>
</dbReference>
<evidence type="ECO:0000259" key="14">
    <source>
        <dbReference type="Pfam" id="PF01593"/>
    </source>
</evidence>
<dbReference type="SUPFAM" id="SSF51905">
    <property type="entry name" value="FAD/NAD(P)-binding domain"/>
    <property type="match status" value="1"/>
</dbReference>
<dbReference type="Pfam" id="PF01593">
    <property type="entry name" value="Amino_oxidase"/>
    <property type="match status" value="1"/>
</dbReference>
<comment type="subcellular location">
    <subcellularLocation>
        <location evidence="12">Cytoplasm</location>
    </subcellularLocation>
</comment>
<evidence type="ECO:0000256" key="3">
    <source>
        <dbReference type="ARBA" id="ARBA00002185"/>
    </source>
</evidence>
<comment type="similarity">
    <text evidence="5 12">Belongs to the protoporphyrinogen/coproporphyrinogen oxidase family. Coproporphyrinogen III oxidase subfamily.</text>
</comment>
<feature type="domain" description="Amine oxidase" evidence="14">
    <location>
        <begin position="10"/>
        <end position="463"/>
    </location>
</feature>
<comment type="caution">
    <text evidence="15">The sequence shown here is derived from an EMBL/GenBank/DDBJ whole genome shotgun (WGS) entry which is preliminary data.</text>
</comment>
<evidence type="ECO:0000256" key="4">
    <source>
        <dbReference type="ARBA" id="ARBA00004744"/>
    </source>
</evidence>
<evidence type="ECO:0000313" key="16">
    <source>
        <dbReference type="Proteomes" id="UP001500655"/>
    </source>
</evidence>
<dbReference type="EC" id="1.3.3.15" evidence="6 12"/>
<dbReference type="Gene3D" id="3.50.50.60">
    <property type="entry name" value="FAD/NAD(P)-binding domain"/>
    <property type="match status" value="1"/>
</dbReference>
<evidence type="ECO:0000256" key="5">
    <source>
        <dbReference type="ARBA" id="ARBA00008310"/>
    </source>
</evidence>
<sequence>MRIVVVGGGIAGLAAAARVRALADEAGARPEIVVIEQANVVGGKLRTGCIAGGPVELGAEAFLTGAGGTPDAWGEGSASQLARRVGLSEALRHPSTARAAIAVGGQLRPVPAGTLVGVPADVSALDGLARPSADGDHDGGRPLVEPGADVAVGQLVRARYGHEVVDRLVDPMLGGVYAGSADELSLAATMPALYARAQTARTLRDAVAAALADGAARRVPGQPIFTTVEGGLSRLVEGVVSLARATVRTGLPVRELGRAGDRWRLTVGATRDPEYLDADAVVLAVPAKPAARLLETVAPKAADALGGLDYASIALVSLALPAGTPLPDLSGFLVPADQGYAVKAATFFSTKWAHLRRPDGTVLVRASLGRYGDTAVLQATDEDLVALVREELADLVGHTLPEPVDTLVARWGGALPQYAPGHLDRVASAREALPVGLALAGAAVDGVGIPVCVTSGEAAAEQVWADLAESRP</sequence>
<evidence type="ECO:0000256" key="6">
    <source>
        <dbReference type="ARBA" id="ARBA00012402"/>
    </source>
</evidence>
<keyword evidence="16" id="KW-1185">Reference proteome</keyword>
<evidence type="ECO:0000256" key="12">
    <source>
        <dbReference type="RuleBase" id="RU364052"/>
    </source>
</evidence>
<gene>
    <name evidence="15" type="primary">hemG</name>
    <name evidence="15" type="ORF">GCM10009681_54660</name>
</gene>
<dbReference type="Proteomes" id="UP001500655">
    <property type="component" value="Unassembled WGS sequence"/>
</dbReference>
<proteinExistence type="inferred from homology"/>
<name>A0ABP4XDZ9_9ACTN</name>
<evidence type="ECO:0000313" key="15">
    <source>
        <dbReference type="EMBL" id="GAA1776401.1"/>
    </source>
</evidence>
<comment type="function">
    <text evidence="3 12">Involved in coproporphyrin-dependent heme b biosynthesis. Catalyzes the oxidation of coproporphyrinogen III to coproporphyrin III.</text>
</comment>
<keyword evidence="11 12" id="KW-0350">Heme biosynthesis</keyword>
<evidence type="ECO:0000256" key="7">
    <source>
        <dbReference type="ARBA" id="ARBA00019046"/>
    </source>
</evidence>
<evidence type="ECO:0000256" key="8">
    <source>
        <dbReference type="ARBA" id="ARBA00022630"/>
    </source>
</evidence>
<dbReference type="RefSeq" id="WP_344088262.1">
    <property type="nucleotide sequence ID" value="NZ_BAAALS010000047.1"/>
</dbReference>
<dbReference type="Gene3D" id="1.10.3110.10">
    <property type="entry name" value="protoporphyrinogen ix oxidase, domain 3"/>
    <property type="match status" value="1"/>
</dbReference>
<comment type="catalytic activity">
    <reaction evidence="1">
        <text>coproporphyrinogen III + 3 O2 = coproporphyrin III + 3 H2O2</text>
        <dbReference type="Rhea" id="RHEA:43436"/>
        <dbReference type="ChEBI" id="CHEBI:15379"/>
        <dbReference type="ChEBI" id="CHEBI:16240"/>
        <dbReference type="ChEBI" id="CHEBI:57309"/>
        <dbReference type="ChEBI" id="CHEBI:131725"/>
        <dbReference type="EC" id="1.3.3.15"/>
    </reaction>
    <physiologicalReaction direction="left-to-right" evidence="1">
        <dbReference type="Rhea" id="RHEA:43437"/>
    </physiologicalReaction>
</comment>
<evidence type="ECO:0000256" key="13">
    <source>
        <dbReference type="SAM" id="MobiDB-lite"/>
    </source>
</evidence>
<evidence type="ECO:0000256" key="2">
    <source>
        <dbReference type="ARBA" id="ARBA00001974"/>
    </source>
</evidence>
<comment type="pathway">
    <text evidence="4 12">Porphyrin-containing compound metabolism; protoheme biosynthesis.</text>
</comment>
<accession>A0ABP4XDZ9</accession>
<protein>
    <recommendedName>
        <fullName evidence="7 12">Coproporphyrinogen III oxidase</fullName>
        <ecNumber evidence="6 12">1.3.3.15</ecNumber>
    </recommendedName>
</protein>